<accession>A0A378PWI6</accession>
<evidence type="ECO:0000256" key="1">
    <source>
        <dbReference type="SAM" id="Phobius"/>
    </source>
</evidence>
<evidence type="ECO:0000313" key="3">
    <source>
        <dbReference type="Proteomes" id="UP000254133"/>
    </source>
</evidence>
<dbReference type="AlphaFoldDB" id="A0A378PWI6"/>
<sequence length="112" mass="13062">MNDDLHIDFKKEYIHLFNLPYNLSALITFLICIAFKKGLINLDEDLFWLLLCGMVLIILLVIFIFDNLIKKYLIKKQFSHEQLTKANKIGQYIAKISAIAFLAFLAMQLGFF</sequence>
<feature type="transmembrane region" description="Helical" evidence="1">
    <location>
        <begin position="21"/>
        <end position="40"/>
    </location>
</feature>
<feature type="transmembrane region" description="Helical" evidence="1">
    <location>
        <begin position="46"/>
        <end position="69"/>
    </location>
</feature>
<protein>
    <submittedName>
        <fullName evidence="2">Uncharacterized protein</fullName>
    </submittedName>
</protein>
<gene>
    <name evidence="2" type="ORF">NCTC9426_01677</name>
</gene>
<keyword evidence="1" id="KW-1133">Transmembrane helix</keyword>
<name>A0A378PWI6_MORBO</name>
<dbReference type="RefSeq" id="WP_115369447.1">
    <property type="nucleotide sequence ID" value="NZ_CP087862.1"/>
</dbReference>
<keyword evidence="1" id="KW-0472">Membrane</keyword>
<organism evidence="2 3">
    <name type="scientific">Moraxella bovis</name>
    <dbReference type="NCBI Taxonomy" id="476"/>
    <lineage>
        <taxon>Bacteria</taxon>
        <taxon>Pseudomonadati</taxon>
        <taxon>Pseudomonadota</taxon>
        <taxon>Gammaproteobacteria</taxon>
        <taxon>Moraxellales</taxon>
        <taxon>Moraxellaceae</taxon>
        <taxon>Moraxella</taxon>
    </lineage>
</organism>
<dbReference type="Proteomes" id="UP000254133">
    <property type="component" value="Unassembled WGS sequence"/>
</dbReference>
<keyword evidence="1" id="KW-0812">Transmembrane</keyword>
<dbReference type="EMBL" id="UGPZ01000003">
    <property type="protein sequence ID" value="STY92963.1"/>
    <property type="molecule type" value="Genomic_DNA"/>
</dbReference>
<proteinExistence type="predicted"/>
<evidence type="ECO:0000313" key="2">
    <source>
        <dbReference type="EMBL" id="STY92963.1"/>
    </source>
</evidence>
<reference evidence="2 3" key="1">
    <citation type="submission" date="2018-06" db="EMBL/GenBank/DDBJ databases">
        <authorList>
            <consortium name="Pathogen Informatics"/>
            <person name="Doyle S."/>
        </authorList>
    </citation>
    <scope>NUCLEOTIDE SEQUENCE [LARGE SCALE GENOMIC DNA]</scope>
    <source>
        <strain evidence="2 3">NCTC9426</strain>
    </source>
</reference>
<feature type="transmembrane region" description="Helical" evidence="1">
    <location>
        <begin position="89"/>
        <end position="111"/>
    </location>
</feature>